<protein>
    <submittedName>
        <fullName evidence="1">Uncharacterized protein</fullName>
    </submittedName>
</protein>
<comment type="caution">
    <text evidence="1">The sequence shown here is derived from an EMBL/GenBank/DDBJ whole genome shotgun (WGS) entry which is preliminary data.</text>
</comment>
<gene>
    <name evidence="1" type="ORF">P7K49_014068</name>
</gene>
<dbReference type="Proteomes" id="UP001266305">
    <property type="component" value="Unassembled WGS sequence"/>
</dbReference>
<name>A0ABQ9VHQ4_SAGOE</name>
<evidence type="ECO:0000313" key="1">
    <source>
        <dbReference type="EMBL" id="KAK2108903.1"/>
    </source>
</evidence>
<proteinExistence type="predicted"/>
<accession>A0ABQ9VHQ4</accession>
<evidence type="ECO:0000313" key="2">
    <source>
        <dbReference type="Proteomes" id="UP001266305"/>
    </source>
</evidence>
<dbReference type="EMBL" id="JASSZA010000006">
    <property type="protein sequence ID" value="KAK2108903.1"/>
    <property type="molecule type" value="Genomic_DNA"/>
</dbReference>
<sequence length="182" mass="20486">MILFFNKAFDDHPEQGLGQGTVLLLLSADYLSLTWKSKQLSGFSYPLPAQNVLPKAEQICRFVGEGWLHQVQHPGSFGRNRQSCEEIPLCSSTEVVQLNHWGLAQKCDWDSKHSLFQERDTEASRNVCARSDNSFLAPFTLPLPHFLAPKSRQDFLSGSFTAKSYDLKRFVALAVPGIFPEI</sequence>
<organism evidence="1 2">
    <name type="scientific">Saguinus oedipus</name>
    <name type="common">Cotton-top tamarin</name>
    <name type="synonym">Oedipomidas oedipus</name>
    <dbReference type="NCBI Taxonomy" id="9490"/>
    <lineage>
        <taxon>Eukaryota</taxon>
        <taxon>Metazoa</taxon>
        <taxon>Chordata</taxon>
        <taxon>Craniata</taxon>
        <taxon>Vertebrata</taxon>
        <taxon>Euteleostomi</taxon>
        <taxon>Mammalia</taxon>
        <taxon>Eutheria</taxon>
        <taxon>Euarchontoglires</taxon>
        <taxon>Primates</taxon>
        <taxon>Haplorrhini</taxon>
        <taxon>Platyrrhini</taxon>
        <taxon>Cebidae</taxon>
        <taxon>Callitrichinae</taxon>
        <taxon>Saguinus</taxon>
    </lineage>
</organism>
<reference evidence="1 2" key="1">
    <citation type="submission" date="2023-05" db="EMBL/GenBank/DDBJ databases">
        <title>B98-5 Cell Line De Novo Hybrid Assembly: An Optical Mapping Approach.</title>
        <authorList>
            <person name="Kananen K."/>
            <person name="Auerbach J.A."/>
            <person name="Kautto E."/>
            <person name="Blachly J.S."/>
        </authorList>
    </citation>
    <scope>NUCLEOTIDE SEQUENCE [LARGE SCALE GENOMIC DNA]</scope>
    <source>
        <strain evidence="1">B95-8</strain>
        <tissue evidence="1">Cell line</tissue>
    </source>
</reference>
<keyword evidence="2" id="KW-1185">Reference proteome</keyword>